<dbReference type="NCBIfam" id="NF041110">
    <property type="entry name" value="HPE1_fam_CxxC"/>
    <property type="match status" value="1"/>
</dbReference>
<dbReference type="RefSeq" id="WP_311785793.1">
    <property type="nucleotide sequence ID" value="NZ_JALDYY010000002.1"/>
</dbReference>
<dbReference type="AlphaFoldDB" id="A0AAE3QE97"/>
<organism evidence="3 4">
    <name type="scientific">Ferirhizobium litorale</name>
    <dbReference type="NCBI Taxonomy" id="2927786"/>
    <lineage>
        <taxon>Bacteria</taxon>
        <taxon>Pseudomonadati</taxon>
        <taxon>Pseudomonadota</taxon>
        <taxon>Alphaproteobacteria</taxon>
        <taxon>Hyphomicrobiales</taxon>
        <taxon>Rhizobiaceae</taxon>
        <taxon>Ferirhizobium</taxon>
    </lineage>
</organism>
<feature type="chain" id="PRO_5042279511" evidence="2">
    <location>
        <begin position="20"/>
        <end position="160"/>
    </location>
</feature>
<evidence type="ECO:0000256" key="1">
    <source>
        <dbReference type="SAM" id="MobiDB-lite"/>
    </source>
</evidence>
<gene>
    <name evidence="3" type="ORF">MRS75_05990</name>
</gene>
<feature type="signal peptide" evidence="2">
    <location>
        <begin position="1"/>
        <end position="19"/>
    </location>
</feature>
<name>A0AAE3QE97_9HYPH</name>
<proteinExistence type="predicted"/>
<dbReference type="EMBL" id="JALDYZ010000002">
    <property type="protein sequence ID" value="MDI7921634.1"/>
    <property type="molecule type" value="Genomic_DNA"/>
</dbReference>
<reference evidence="3" key="1">
    <citation type="submission" date="2022-03" db="EMBL/GenBank/DDBJ databases">
        <title>Fererhizobium litorale gen. nov., sp. nov., isolated from sandy sediments of the Sea of Japan seashore.</title>
        <authorList>
            <person name="Romanenko L."/>
            <person name="Kurilenko V."/>
            <person name="Otstavnykh N."/>
            <person name="Svetashev V."/>
            <person name="Tekutyeva L."/>
            <person name="Isaeva M."/>
            <person name="Mikhailov V."/>
        </authorList>
    </citation>
    <scope>NUCLEOTIDE SEQUENCE</scope>
    <source>
        <strain evidence="3">KMM 9576</strain>
    </source>
</reference>
<feature type="compositionally biased region" description="Basic and acidic residues" evidence="1">
    <location>
        <begin position="151"/>
        <end position="160"/>
    </location>
</feature>
<keyword evidence="2" id="KW-0732">Signal</keyword>
<keyword evidence="4" id="KW-1185">Reference proteome</keyword>
<dbReference type="Proteomes" id="UP001161580">
    <property type="component" value="Unassembled WGS sequence"/>
</dbReference>
<evidence type="ECO:0000256" key="2">
    <source>
        <dbReference type="SAM" id="SignalP"/>
    </source>
</evidence>
<evidence type="ECO:0000313" key="3">
    <source>
        <dbReference type="EMBL" id="MDI7921634.1"/>
    </source>
</evidence>
<feature type="region of interest" description="Disordered" evidence="1">
    <location>
        <begin position="140"/>
        <end position="160"/>
    </location>
</feature>
<sequence>MRHIILTAAMLAAGSPALASSIEVVATTPVSESTSVASLSCDHCPPVKEAVRKASYVAPELEPGTQTTEIREVHGERKLVRTEAWLGGSPVVFMSKLPVDTALAAKPASEPNAADAVDTAAKTSALPAVSAKPPVAAAMADAGQPAATEIDTSKFELRTE</sequence>
<comment type="caution">
    <text evidence="3">The sequence shown here is derived from an EMBL/GenBank/DDBJ whole genome shotgun (WGS) entry which is preliminary data.</text>
</comment>
<dbReference type="InterPro" id="IPR049748">
    <property type="entry name" value="HPE1-like_N_CxxC"/>
</dbReference>
<evidence type="ECO:0000313" key="4">
    <source>
        <dbReference type="Proteomes" id="UP001161580"/>
    </source>
</evidence>
<protein>
    <submittedName>
        <fullName evidence="3">Uncharacterized protein</fullName>
    </submittedName>
</protein>
<accession>A0AAE3QE97</accession>